<evidence type="ECO:0000256" key="11">
    <source>
        <dbReference type="ARBA" id="ARBA00023242"/>
    </source>
</evidence>
<keyword evidence="6 14" id="KW-0223">Dioxygenase</keyword>
<comment type="cofactor">
    <cofactor evidence="14">
        <name>Fe(2+)</name>
        <dbReference type="ChEBI" id="CHEBI:29033"/>
    </cofactor>
    <text evidence="14">Binds 1 Fe(2+) ion per subunit.</text>
</comment>
<evidence type="ECO:0000256" key="4">
    <source>
        <dbReference type="ARBA" id="ARBA00022723"/>
    </source>
</evidence>
<dbReference type="AlphaFoldDB" id="A0A0M5J218"/>
<feature type="region of interest" description="Disordered" evidence="15">
    <location>
        <begin position="1"/>
        <end position="22"/>
    </location>
</feature>
<dbReference type="InterPro" id="IPR003347">
    <property type="entry name" value="JmjC_dom"/>
</dbReference>
<keyword evidence="4 14" id="KW-0479">Metal-binding</keyword>
<dbReference type="PROSITE" id="PS51184">
    <property type="entry name" value="JMJC"/>
    <property type="match status" value="1"/>
</dbReference>
<dbReference type="SUPFAM" id="SSF51197">
    <property type="entry name" value="Clavaminate synthase-like"/>
    <property type="match status" value="1"/>
</dbReference>
<feature type="region of interest" description="Disordered" evidence="15">
    <location>
        <begin position="95"/>
        <end position="123"/>
    </location>
</feature>
<proteinExistence type="inferred from homology"/>
<comment type="similarity">
    <text evidence="2">Belongs to the ROX family. NO66 subfamily.</text>
</comment>
<evidence type="ECO:0000313" key="18">
    <source>
        <dbReference type="EMBL" id="ALC40283.1"/>
    </source>
</evidence>
<dbReference type="Pfam" id="PF08007">
    <property type="entry name" value="JmjC_2"/>
    <property type="match status" value="1"/>
</dbReference>
<evidence type="ECO:0000313" key="19">
    <source>
        <dbReference type="Proteomes" id="UP000494163"/>
    </source>
</evidence>
<comment type="subcellular location">
    <subcellularLocation>
        <location evidence="1 14">Nucleus</location>
    </subcellularLocation>
</comment>
<evidence type="ECO:0000256" key="15">
    <source>
        <dbReference type="SAM" id="MobiDB-lite"/>
    </source>
</evidence>
<dbReference type="GO" id="GO:0005506">
    <property type="term" value="F:iron ion binding"/>
    <property type="evidence" value="ECO:0007669"/>
    <property type="project" value="UniProtKB-UniRule"/>
</dbReference>
<dbReference type="EMBL" id="CP012523">
    <property type="protein sequence ID" value="ALC40283.1"/>
    <property type="molecule type" value="Genomic_DNA"/>
</dbReference>
<feature type="compositionally biased region" description="Acidic residues" evidence="15">
    <location>
        <begin position="101"/>
        <end position="123"/>
    </location>
</feature>
<dbReference type="STRING" id="30019.A0A0M5J218"/>
<evidence type="ECO:0000259" key="16">
    <source>
        <dbReference type="PROSITE" id="PS51184"/>
    </source>
</evidence>
<name>A0A0M5J218_DROBS</name>
<dbReference type="OrthoDB" id="425950at2759"/>
<keyword evidence="10 14" id="KW-0804">Transcription</keyword>
<evidence type="ECO:0000256" key="8">
    <source>
        <dbReference type="ARBA" id="ARBA00023004"/>
    </source>
</evidence>
<feature type="domain" description="JmjC" evidence="16">
    <location>
        <begin position="286"/>
        <end position="427"/>
    </location>
</feature>
<dbReference type="FunFam" id="3.90.930.40:FF:000001">
    <property type="entry name" value="ribosomal oxygenase 1 isoform X1"/>
    <property type="match status" value="1"/>
</dbReference>
<evidence type="ECO:0000256" key="7">
    <source>
        <dbReference type="ARBA" id="ARBA00023002"/>
    </source>
</evidence>
<keyword evidence="3" id="KW-0678">Repressor</keyword>
<evidence type="ECO:0000313" key="17">
    <source>
        <dbReference type="EMBL" id="ALC40281.1"/>
    </source>
</evidence>
<evidence type="ECO:0000256" key="10">
    <source>
        <dbReference type="ARBA" id="ARBA00023163"/>
    </source>
</evidence>
<evidence type="ECO:0000256" key="1">
    <source>
        <dbReference type="ARBA" id="ARBA00004123"/>
    </source>
</evidence>
<evidence type="ECO:0000256" key="14">
    <source>
        <dbReference type="RuleBase" id="RU366061"/>
    </source>
</evidence>
<dbReference type="OMA" id="PVFEGWI"/>
<evidence type="ECO:0000256" key="12">
    <source>
        <dbReference type="ARBA" id="ARBA00025670"/>
    </source>
</evidence>
<dbReference type="GO" id="GO:0140680">
    <property type="term" value="F:histone H3K36me/H3K36me2 demethylase activity"/>
    <property type="evidence" value="ECO:0007669"/>
    <property type="project" value="UniProtKB-EC"/>
</dbReference>
<organism evidence="17 19">
    <name type="scientific">Drosophila busckii</name>
    <name type="common">Fruit fly</name>
    <dbReference type="NCBI Taxonomy" id="30019"/>
    <lineage>
        <taxon>Eukaryota</taxon>
        <taxon>Metazoa</taxon>
        <taxon>Ecdysozoa</taxon>
        <taxon>Arthropoda</taxon>
        <taxon>Hexapoda</taxon>
        <taxon>Insecta</taxon>
        <taxon>Pterygota</taxon>
        <taxon>Neoptera</taxon>
        <taxon>Endopterygota</taxon>
        <taxon>Diptera</taxon>
        <taxon>Brachycera</taxon>
        <taxon>Muscomorpha</taxon>
        <taxon>Ephydroidea</taxon>
        <taxon>Drosophilidae</taxon>
        <taxon>Drosophila</taxon>
    </lineage>
</organism>
<evidence type="ECO:0000256" key="13">
    <source>
        <dbReference type="ARBA" id="ARBA00047915"/>
    </source>
</evidence>
<sequence length="632" mass="71493">MLAAQKKKKQQRPLNKWISSRNPWNSQKWAKACSNRGRRLVSSGRRRAYVEEPPTIIVTQNFGTAKGPTLPPQAPATPTLNPSLLQWHVLEANALSPDDANNTEDDEELSSETDDDDDADYADVGDSATESVYESEILVEPVPPLHAGILHAGIDVEPIIKAEPGPTTINMSLSSRQSVHLQNSIEEGRRILQWMLGPLQLTHFLKTFWEKRACVVQRRSQNFFKALTSSSMLSSMLSLHRLEFGSQVEVLKWRYGCNQAPQPMGCAMPSIVWNYYNAGYALRFNQASSYVIGVRQLCNLLQEFLHCRVNASMELIPPNCQITSAHYNDSDMFILQLEGRQHWRLHPPPTVQEAFARERGPTQFYPLDQLSEPILDYHLEAGDVLYYPRGIVHLRQTAPTGHSFHIALSVCQQQLYADLLEQLVPMVLQDAIKQQISLRHTLPFEIWQQLGITQSNSQSSLRAQLLAKISSLMQQNLKPTSAHMDNALDQLAKRYQQLALPPLLLPEEQARTVFGSQSVINAQGNCVCDYALGDYSKVRLLRANILRLVSEQQELRIYYHTENQLEQRTDEATSMTIQCSEAIAIDYLVKTYPNYVLVSTLPLSDATHRFKLVTALFERGLIMTEQLIGATY</sequence>
<evidence type="ECO:0000256" key="3">
    <source>
        <dbReference type="ARBA" id="ARBA00022491"/>
    </source>
</evidence>
<reference evidence="17 19" key="1">
    <citation type="submission" date="2015-08" db="EMBL/GenBank/DDBJ databases">
        <title>Ancestral chromatin configuration constrains chromatin evolution on differentiating sex chromosomes in Drosophila.</title>
        <authorList>
            <person name="Zhou Q."/>
            <person name="Bachtrog D."/>
        </authorList>
    </citation>
    <scope>NUCLEOTIDE SEQUENCE [LARGE SCALE GENOMIC DNA]</scope>
    <source>
        <tissue evidence="17">Whole larvae</tissue>
    </source>
</reference>
<keyword evidence="7 14" id="KW-0560">Oxidoreductase</keyword>
<evidence type="ECO:0000256" key="5">
    <source>
        <dbReference type="ARBA" id="ARBA00022853"/>
    </source>
</evidence>
<evidence type="ECO:0000256" key="9">
    <source>
        <dbReference type="ARBA" id="ARBA00023015"/>
    </source>
</evidence>
<dbReference type="InterPro" id="IPR049043">
    <property type="entry name" value="WHD_RIOX1"/>
</dbReference>
<keyword evidence="5" id="KW-0156">Chromatin regulator</keyword>
<feature type="compositionally biased region" description="Basic residues" evidence="15">
    <location>
        <begin position="1"/>
        <end position="11"/>
    </location>
</feature>
<gene>
    <name evidence="17" type="ORF">Dbus_chr2Lg2366</name>
    <name evidence="18" type="ORF">Dbus_chr2Lg2368</name>
</gene>
<protein>
    <recommendedName>
        <fullName evidence="14">Bifunctional lysine-specific demethylase and histidyl-hydroxylase</fullName>
        <ecNumber evidence="14">1.14.11.27</ecNumber>
    </recommendedName>
</protein>
<evidence type="ECO:0000256" key="6">
    <source>
        <dbReference type="ARBA" id="ARBA00022964"/>
    </source>
</evidence>
<dbReference type="EC" id="1.14.11.27" evidence="14"/>
<keyword evidence="11 14" id="KW-0539">Nucleus</keyword>
<dbReference type="PANTHER" id="PTHR13096">
    <property type="entry name" value="MINA53 MYC INDUCED NUCLEAR ANTIGEN"/>
    <property type="match status" value="1"/>
</dbReference>
<dbReference type="Gene3D" id="1.10.10.1500">
    <property type="entry name" value="JmjC domain-containing ribosomal oxygenase (ROX), dimer domain"/>
    <property type="match status" value="1"/>
</dbReference>
<comment type="catalytic activity">
    <reaction evidence="13 14">
        <text>N(6),N(6)-dimethyl-L-lysyl(36)-[histone H3] + 2 2-oxoglutarate + 2 O2 = L-lysyl(36)-[histone H3] + 2 formaldehyde + 2 succinate + 2 CO2</text>
        <dbReference type="Rhea" id="RHEA:42032"/>
        <dbReference type="Rhea" id="RHEA-COMP:9785"/>
        <dbReference type="Rhea" id="RHEA-COMP:9787"/>
        <dbReference type="ChEBI" id="CHEBI:15379"/>
        <dbReference type="ChEBI" id="CHEBI:16526"/>
        <dbReference type="ChEBI" id="CHEBI:16810"/>
        <dbReference type="ChEBI" id="CHEBI:16842"/>
        <dbReference type="ChEBI" id="CHEBI:29969"/>
        <dbReference type="ChEBI" id="CHEBI:30031"/>
        <dbReference type="ChEBI" id="CHEBI:61976"/>
        <dbReference type="EC" id="1.14.11.27"/>
    </reaction>
</comment>
<dbReference type="InterPro" id="IPR039994">
    <property type="entry name" value="NO66-like"/>
</dbReference>
<dbReference type="Proteomes" id="UP000494163">
    <property type="component" value="Chromosome 2L"/>
</dbReference>
<dbReference type="GO" id="GO:0005730">
    <property type="term" value="C:nucleolus"/>
    <property type="evidence" value="ECO:0007669"/>
    <property type="project" value="TreeGrafter"/>
</dbReference>
<keyword evidence="9 14" id="KW-0805">Transcription regulation</keyword>
<dbReference type="Gene3D" id="3.90.930.40">
    <property type="match status" value="1"/>
</dbReference>
<keyword evidence="19" id="KW-1185">Reference proteome</keyword>
<dbReference type="SMR" id="A0A0M5J218"/>
<dbReference type="Gene3D" id="2.60.120.650">
    <property type="entry name" value="Cupin"/>
    <property type="match status" value="1"/>
</dbReference>
<keyword evidence="8 14" id="KW-0408">Iron</keyword>
<dbReference type="Pfam" id="PF21233">
    <property type="entry name" value="WHD_RIOX1"/>
    <property type="match status" value="1"/>
</dbReference>
<comment type="function">
    <text evidence="12">Oxygenase that can act as both a histone lysine demethylase and a ribosomal histidine hydroxylase. Specifically demethylates 'Lys-4' (H3K4me) and 'Lys-36' (H3K36me) of histone H3, thereby playing a central role in histone code.</text>
</comment>
<dbReference type="PANTHER" id="PTHR13096:SF8">
    <property type="entry name" value="RIBOSOMAL OXYGENASE 1"/>
    <property type="match status" value="1"/>
</dbReference>
<evidence type="ECO:0000256" key="2">
    <source>
        <dbReference type="ARBA" id="ARBA00010309"/>
    </source>
</evidence>
<dbReference type="EMBL" id="CP012523">
    <property type="protein sequence ID" value="ALC40281.1"/>
    <property type="molecule type" value="Genomic_DNA"/>
</dbReference>
<dbReference type="GO" id="GO:0032453">
    <property type="term" value="F:histone H3K4 demethylase activity"/>
    <property type="evidence" value="ECO:0007669"/>
    <property type="project" value="TreeGrafter"/>
</dbReference>
<accession>A0A0M5J218</accession>